<gene>
    <name evidence="1" type="ORF">dnm_036970</name>
</gene>
<dbReference type="Proteomes" id="UP000663722">
    <property type="component" value="Chromosome"/>
</dbReference>
<proteinExistence type="predicted"/>
<evidence type="ECO:0000313" key="2">
    <source>
        <dbReference type="Proteomes" id="UP000663722"/>
    </source>
</evidence>
<evidence type="ECO:0000313" key="1">
    <source>
        <dbReference type="EMBL" id="QTA87663.1"/>
    </source>
</evidence>
<dbReference type="KEGG" id="dmm:dnm_036970"/>
<accession>A0A975BM28</accession>
<protein>
    <submittedName>
        <fullName evidence="1">Uncharacterized protein</fullName>
    </submittedName>
</protein>
<dbReference type="EMBL" id="CP061800">
    <property type="protein sequence ID" value="QTA87663.1"/>
    <property type="molecule type" value="Genomic_DNA"/>
</dbReference>
<dbReference type="AlphaFoldDB" id="A0A975BM28"/>
<sequence length="44" mass="5124">MKGEKPGFFLCGREHHPGEKTRVSFLVRYQKTDGLVLKNYRENG</sequence>
<name>A0A975BM28_9BACT</name>
<organism evidence="1 2">
    <name type="scientific">Desulfonema magnum</name>
    <dbReference type="NCBI Taxonomy" id="45655"/>
    <lineage>
        <taxon>Bacteria</taxon>
        <taxon>Pseudomonadati</taxon>
        <taxon>Thermodesulfobacteriota</taxon>
        <taxon>Desulfobacteria</taxon>
        <taxon>Desulfobacterales</taxon>
        <taxon>Desulfococcaceae</taxon>
        <taxon>Desulfonema</taxon>
    </lineage>
</organism>
<keyword evidence="2" id="KW-1185">Reference proteome</keyword>
<reference evidence="1" key="1">
    <citation type="journal article" date="2021" name="Microb. Physiol.">
        <title>Proteogenomic Insights into the Physiology of Marine, Sulfate-Reducing, Filamentous Desulfonema limicola and Desulfonema magnum.</title>
        <authorList>
            <person name="Schnaars V."/>
            <person name="Wohlbrand L."/>
            <person name="Scheve S."/>
            <person name="Hinrichs C."/>
            <person name="Reinhardt R."/>
            <person name="Rabus R."/>
        </authorList>
    </citation>
    <scope>NUCLEOTIDE SEQUENCE</scope>
    <source>
        <strain evidence="1">4be13</strain>
    </source>
</reference>